<evidence type="ECO:0000313" key="4">
    <source>
        <dbReference type="EMBL" id="KAJ6634528.1"/>
    </source>
</evidence>
<reference evidence="5" key="1">
    <citation type="submission" date="2022-07" db="EMBL/GenBank/DDBJ databases">
        <authorList>
            <person name="Trinca V."/>
            <person name="Uliana J.V.C."/>
            <person name="Torres T.T."/>
            <person name="Ward R.J."/>
            <person name="Monesi N."/>
        </authorList>
    </citation>
    <scope>NUCLEOTIDE SEQUENCE</scope>
    <source>
        <strain evidence="5">HSMRA1968</strain>
        <tissue evidence="5">Whole embryos</tissue>
    </source>
</reference>
<dbReference type="NCBIfam" id="TIGR00714">
    <property type="entry name" value="hscB"/>
    <property type="match status" value="1"/>
</dbReference>
<dbReference type="PROSITE" id="PS50076">
    <property type="entry name" value="DNAJ_2"/>
    <property type="match status" value="1"/>
</dbReference>
<evidence type="ECO:0000259" key="3">
    <source>
        <dbReference type="PROSITE" id="PS50076"/>
    </source>
</evidence>
<comment type="similarity">
    <text evidence="1">Belongs to the HscB family.</text>
</comment>
<dbReference type="Gene3D" id="1.20.1280.20">
    <property type="entry name" value="HscB, C-terminal domain"/>
    <property type="match status" value="1"/>
</dbReference>
<dbReference type="InterPro" id="IPR009073">
    <property type="entry name" value="HscB_oligo_C"/>
</dbReference>
<organism evidence="5 6">
    <name type="scientific">Pseudolycoriella hygida</name>
    <dbReference type="NCBI Taxonomy" id="35572"/>
    <lineage>
        <taxon>Eukaryota</taxon>
        <taxon>Metazoa</taxon>
        <taxon>Ecdysozoa</taxon>
        <taxon>Arthropoda</taxon>
        <taxon>Hexapoda</taxon>
        <taxon>Insecta</taxon>
        <taxon>Pterygota</taxon>
        <taxon>Neoptera</taxon>
        <taxon>Endopterygota</taxon>
        <taxon>Diptera</taxon>
        <taxon>Nematocera</taxon>
        <taxon>Sciaroidea</taxon>
        <taxon>Sciaridae</taxon>
        <taxon>Pseudolycoriella</taxon>
    </lineage>
</organism>
<dbReference type="GO" id="GO:0005739">
    <property type="term" value="C:mitochondrion"/>
    <property type="evidence" value="ECO:0007669"/>
    <property type="project" value="TreeGrafter"/>
</dbReference>
<dbReference type="Gene3D" id="1.10.287.110">
    <property type="entry name" value="DnaJ domain"/>
    <property type="match status" value="1"/>
</dbReference>
<evidence type="ECO:0000313" key="6">
    <source>
        <dbReference type="Proteomes" id="UP001151699"/>
    </source>
</evidence>
<evidence type="ECO:0000313" key="5">
    <source>
        <dbReference type="EMBL" id="KAJ6635734.1"/>
    </source>
</evidence>
<dbReference type="InterPro" id="IPR036386">
    <property type="entry name" value="HscB_C_sf"/>
</dbReference>
<dbReference type="OrthoDB" id="448954at2759"/>
<dbReference type="GO" id="GO:0051087">
    <property type="term" value="F:protein-folding chaperone binding"/>
    <property type="evidence" value="ECO:0007669"/>
    <property type="project" value="InterPro"/>
</dbReference>
<dbReference type="SUPFAM" id="SSF47144">
    <property type="entry name" value="HSC20 (HSCB), C-terminal oligomerisation domain"/>
    <property type="match status" value="1"/>
</dbReference>
<dbReference type="EMBL" id="WJQU01000004">
    <property type="protein sequence ID" value="KAJ6635734.1"/>
    <property type="molecule type" value="Genomic_DNA"/>
</dbReference>
<dbReference type="EMBL" id="WJQU01000011">
    <property type="protein sequence ID" value="KAJ6634528.1"/>
    <property type="molecule type" value="Genomic_DNA"/>
</dbReference>
<keyword evidence="6" id="KW-1185">Reference proteome</keyword>
<dbReference type="GO" id="GO:0044571">
    <property type="term" value="P:[2Fe-2S] cluster assembly"/>
    <property type="evidence" value="ECO:0007669"/>
    <property type="project" value="InterPro"/>
</dbReference>
<accession>A0A9Q0MRR1</accession>
<protein>
    <submittedName>
        <fullName evidence="5">Iron-sulfur cluster co-chaperone protein HscB</fullName>
    </submittedName>
</protein>
<feature type="domain" description="J" evidence="3">
    <location>
        <begin position="99"/>
        <end position="171"/>
    </location>
</feature>
<dbReference type="AlphaFoldDB" id="A0A9Q0MRR1"/>
<dbReference type="InterPro" id="IPR004640">
    <property type="entry name" value="HscB"/>
</dbReference>
<name>A0A9Q0MRR1_9DIPT</name>
<dbReference type="Pfam" id="PF00226">
    <property type="entry name" value="DnaJ"/>
    <property type="match status" value="1"/>
</dbReference>
<dbReference type="SUPFAM" id="SSF46565">
    <property type="entry name" value="Chaperone J-domain"/>
    <property type="match status" value="1"/>
</dbReference>
<evidence type="ECO:0000256" key="2">
    <source>
        <dbReference type="ARBA" id="ARBA00023186"/>
    </source>
</evidence>
<dbReference type="HAMAP" id="MF_00682">
    <property type="entry name" value="HscB"/>
    <property type="match status" value="1"/>
</dbReference>
<dbReference type="InterPro" id="IPR036869">
    <property type="entry name" value="J_dom_sf"/>
</dbReference>
<dbReference type="Pfam" id="PF07743">
    <property type="entry name" value="HSCB_C"/>
    <property type="match status" value="1"/>
</dbReference>
<dbReference type="InterPro" id="IPR001623">
    <property type="entry name" value="DnaJ_domain"/>
</dbReference>
<sequence>MRRSVWNLRRFCVHNSFSFNREVEINFSSQFHNRRGFFNVPKEDRISRIKLKASRVYSDTKITKCWNCHTPLDVHSFGLKESFFCSSCGSLREVNDNYNYFELFGITEKFHVDQSELTKKFREYQSVLHPDKFGNKNETEQNLSAAISSLVNKAYKALSTPIKRAEYILKLKGITIPEENNVVDKEFLFEIMERNEEVEDANSAADLKNLLLRVNRDKEKTFCDFDVNLKRDDLIAAESSLILLRYYASLETSIKNKLSKFGVMD</sequence>
<dbReference type="GO" id="GO:0001671">
    <property type="term" value="F:ATPase activator activity"/>
    <property type="evidence" value="ECO:0007669"/>
    <property type="project" value="InterPro"/>
</dbReference>
<gene>
    <name evidence="5" type="primary">HSCB_1</name>
    <name evidence="4" type="synonym">HSCB_0</name>
    <name evidence="5" type="ORF">Bhyg_14320</name>
    <name evidence="4" type="ORF">Bhyg_17640</name>
</gene>
<dbReference type="PANTHER" id="PTHR14021">
    <property type="entry name" value="IRON-SULFUR CLUSTER CO-CHAPERONE PROTEIN HSCB"/>
    <property type="match status" value="1"/>
</dbReference>
<evidence type="ECO:0000256" key="1">
    <source>
        <dbReference type="ARBA" id="ARBA00010476"/>
    </source>
</evidence>
<comment type="caution">
    <text evidence="5">The sequence shown here is derived from an EMBL/GenBank/DDBJ whole genome shotgun (WGS) entry which is preliminary data.</text>
</comment>
<keyword evidence="2" id="KW-0143">Chaperone</keyword>
<proteinExistence type="inferred from homology"/>
<dbReference type="CDD" id="cd06257">
    <property type="entry name" value="DnaJ"/>
    <property type="match status" value="1"/>
</dbReference>
<dbReference type="PANTHER" id="PTHR14021:SF15">
    <property type="entry name" value="IRON-SULFUR CLUSTER CO-CHAPERONE PROTEIN HSCB"/>
    <property type="match status" value="1"/>
</dbReference>
<dbReference type="GO" id="GO:0051259">
    <property type="term" value="P:protein complex oligomerization"/>
    <property type="evidence" value="ECO:0007669"/>
    <property type="project" value="InterPro"/>
</dbReference>
<dbReference type="SMART" id="SM00271">
    <property type="entry name" value="DnaJ"/>
    <property type="match status" value="1"/>
</dbReference>
<dbReference type="Proteomes" id="UP001151699">
    <property type="component" value="Chromosome C"/>
</dbReference>